<feature type="compositionally biased region" description="Basic and acidic residues" evidence="1">
    <location>
        <begin position="209"/>
        <end position="283"/>
    </location>
</feature>
<evidence type="ECO:0000256" key="1">
    <source>
        <dbReference type="SAM" id="MobiDB-lite"/>
    </source>
</evidence>
<evidence type="ECO:0000313" key="3">
    <source>
        <dbReference type="Proteomes" id="UP001066276"/>
    </source>
</evidence>
<dbReference type="CDD" id="cd22249">
    <property type="entry name" value="UDM1_RNF168_RNF169-like"/>
    <property type="match status" value="1"/>
</dbReference>
<comment type="caution">
    <text evidence="2">The sequence shown here is derived from an EMBL/GenBank/DDBJ whole genome shotgun (WGS) entry which is preliminary data.</text>
</comment>
<dbReference type="Proteomes" id="UP001066276">
    <property type="component" value="Chromosome 3_2"/>
</dbReference>
<dbReference type="EMBL" id="JANPWB010000006">
    <property type="protein sequence ID" value="KAJ1178776.1"/>
    <property type="molecule type" value="Genomic_DNA"/>
</dbReference>
<evidence type="ECO:0000313" key="2">
    <source>
        <dbReference type="EMBL" id="KAJ1178776.1"/>
    </source>
</evidence>
<gene>
    <name evidence="2" type="ORF">NDU88_004018</name>
</gene>
<feature type="region of interest" description="Disordered" evidence="1">
    <location>
        <begin position="1"/>
        <end position="92"/>
    </location>
</feature>
<feature type="compositionally biased region" description="Basic residues" evidence="1">
    <location>
        <begin position="44"/>
        <end position="54"/>
    </location>
</feature>
<sequence length="302" mass="32721">MQRSLVSGPPPRPSRCPGLGSAGPQGGGRRKEKQRGASGVGRSLPRRGGKKRGGQRGAEERPTTEKRAPPTRVSANPSATSPISRGPSSVPLPAVAPALGRSFLGALRLQSLQCSLSVTATKAGLPTGPFLLRRPPQPPSLAGGLGLSRYGIRPVLRPLGGEGGKREEGQEATPVSAPGSAPTRSALPPHLPGPKEKEILFPTFPNILGKRDLWLFQEKKRNKDEKQTDREEEKKVGNEDKKQMDEEEEKKVRNEDEKQMDREEKQKARSKDEKQTDREEGKKTRSMTSGLKPCHGTPPETP</sequence>
<name>A0AAV7TR92_PLEWA</name>
<accession>A0AAV7TR92</accession>
<feature type="compositionally biased region" description="Polar residues" evidence="1">
    <location>
        <begin position="73"/>
        <end position="83"/>
    </location>
</feature>
<feature type="compositionally biased region" description="Basic and acidic residues" evidence="1">
    <location>
        <begin position="57"/>
        <end position="68"/>
    </location>
</feature>
<reference evidence="2" key="1">
    <citation type="journal article" date="2022" name="bioRxiv">
        <title>Sequencing and chromosome-scale assembly of the giantPleurodeles waltlgenome.</title>
        <authorList>
            <person name="Brown T."/>
            <person name="Elewa A."/>
            <person name="Iarovenko S."/>
            <person name="Subramanian E."/>
            <person name="Araus A.J."/>
            <person name="Petzold A."/>
            <person name="Susuki M."/>
            <person name="Suzuki K.-i.T."/>
            <person name="Hayashi T."/>
            <person name="Toyoda A."/>
            <person name="Oliveira C."/>
            <person name="Osipova E."/>
            <person name="Leigh N.D."/>
            <person name="Simon A."/>
            <person name="Yun M.H."/>
        </authorList>
    </citation>
    <scope>NUCLEOTIDE SEQUENCE</scope>
    <source>
        <strain evidence="2">20211129_DDA</strain>
        <tissue evidence="2">Liver</tissue>
    </source>
</reference>
<protein>
    <submittedName>
        <fullName evidence="2">Uncharacterized protein</fullName>
    </submittedName>
</protein>
<feature type="region of interest" description="Disordered" evidence="1">
    <location>
        <begin position="156"/>
        <end position="302"/>
    </location>
</feature>
<proteinExistence type="predicted"/>
<keyword evidence="3" id="KW-1185">Reference proteome</keyword>
<organism evidence="2 3">
    <name type="scientific">Pleurodeles waltl</name>
    <name type="common">Iberian ribbed newt</name>
    <dbReference type="NCBI Taxonomy" id="8319"/>
    <lineage>
        <taxon>Eukaryota</taxon>
        <taxon>Metazoa</taxon>
        <taxon>Chordata</taxon>
        <taxon>Craniata</taxon>
        <taxon>Vertebrata</taxon>
        <taxon>Euteleostomi</taxon>
        <taxon>Amphibia</taxon>
        <taxon>Batrachia</taxon>
        <taxon>Caudata</taxon>
        <taxon>Salamandroidea</taxon>
        <taxon>Salamandridae</taxon>
        <taxon>Pleurodelinae</taxon>
        <taxon>Pleurodeles</taxon>
    </lineage>
</organism>
<dbReference type="AlphaFoldDB" id="A0AAV7TR92"/>